<keyword evidence="2" id="KW-0614">Plasmid</keyword>
<dbReference type="AlphaFoldDB" id="A0A679KJI2"/>
<dbReference type="RefSeq" id="WP_339164376.1">
    <property type="nucleotide sequence ID" value="NZ_LR743514.1"/>
</dbReference>
<gene>
    <name evidence="2" type="ORF">MBLL_04756</name>
</gene>
<accession>A0A679KJI2</accession>
<geneLocation type="plasmid" evidence="2">
    <name>5</name>
</geneLocation>
<protein>
    <submittedName>
        <fullName evidence="2">Uncharacterized protein</fullName>
    </submittedName>
</protein>
<dbReference type="EMBL" id="LR743514">
    <property type="protein sequence ID" value="CAA2145629.1"/>
    <property type="molecule type" value="Genomic_DNA"/>
</dbReference>
<reference evidence="2" key="1">
    <citation type="submission" date="2019-12" db="EMBL/GenBank/DDBJ databases">
        <authorList>
            <person name="Cremers G."/>
        </authorList>
    </citation>
    <scope>NUCLEOTIDE SEQUENCE</scope>
    <source>
        <strain evidence="2">Mbul2</strain>
        <plasmid evidence="2">5</plasmid>
    </source>
</reference>
<evidence type="ECO:0000313" key="2">
    <source>
        <dbReference type="EMBL" id="CAA2145629.1"/>
    </source>
</evidence>
<name>A0A679KJI2_9HYPH</name>
<organism evidence="2">
    <name type="scientific">Methylobacterium bullatum</name>
    <dbReference type="NCBI Taxonomy" id="570505"/>
    <lineage>
        <taxon>Bacteria</taxon>
        <taxon>Pseudomonadati</taxon>
        <taxon>Pseudomonadota</taxon>
        <taxon>Alphaproteobacteria</taxon>
        <taxon>Hyphomicrobiales</taxon>
        <taxon>Methylobacteriaceae</taxon>
        <taxon>Methylobacterium</taxon>
    </lineage>
</organism>
<evidence type="ECO:0000256" key="1">
    <source>
        <dbReference type="SAM" id="Coils"/>
    </source>
</evidence>
<dbReference type="Gene3D" id="1.20.5.340">
    <property type="match status" value="1"/>
</dbReference>
<keyword evidence="1" id="KW-0175">Coiled coil</keyword>
<feature type="coiled-coil region" evidence="1">
    <location>
        <begin position="7"/>
        <end position="62"/>
    </location>
</feature>
<proteinExistence type="predicted"/>
<sequence>MNNENVVLAVSVENSELRAQLAEVQEQCIELAVDAGELHAEIEALRRELVEVRAERDAWQSRCERAACGSQRT</sequence>